<dbReference type="EMBL" id="JBGBPQ010000011">
    <property type="protein sequence ID" value="KAL1515964.1"/>
    <property type="molecule type" value="Genomic_DNA"/>
</dbReference>
<evidence type="ECO:0000256" key="1">
    <source>
        <dbReference type="SAM" id="SignalP"/>
    </source>
</evidence>
<comment type="caution">
    <text evidence="3">The sequence shown here is derived from an EMBL/GenBank/DDBJ whole genome shotgun (WGS) entry which is preliminary data.</text>
</comment>
<dbReference type="AlphaFoldDB" id="A0AB34JBT1"/>
<evidence type="ECO:0000313" key="4">
    <source>
        <dbReference type="Proteomes" id="UP001515480"/>
    </source>
</evidence>
<keyword evidence="4" id="KW-1185">Reference proteome</keyword>
<dbReference type="Gene3D" id="2.60.120.650">
    <property type="entry name" value="Cupin"/>
    <property type="match status" value="1"/>
</dbReference>
<evidence type="ECO:0000313" key="3">
    <source>
        <dbReference type="EMBL" id="KAL1515964.1"/>
    </source>
</evidence>
<dbReference type="Proteomes" id="UP001515480">
    <property type="component" value="Unassembled WGS sequence"/>
</dbReference>
<dbReference type="SUPFAM" id="SSF51197">
    <property type="entry name" value="Clavaminate synthase-like"/>
    <property type="match status" value="1"/>
</dbReference>
<feature type="signal peptide" evidence="1">
    <location>
        <begin position="1"/>
        <end position="18"/>
    </location>
</feature>
<dbReference type="InterPro" id="IPR050910">
    <property type="entry name" value="JMJD6_ArgDemeth/LysHydrox"/>
</dbReference>
<feature type="domain" description="JmjC" evidence="2">
    <location>
        <begin position="167"/>
        <end position="321"/>
    </location>
</feature>
<proteinExistence type="predicted"/>
<dbReference type="PANTHER" id="PTHR12480:SF35">
    <property type="entry name" value="TRANSCRIPTION FACTOR JUMONJI, JMJC DOMAIN-CONTAINING PROTEIN"/>
    <property type="match status" value="1"/>
</dbReference>
<protein>
    <recommendedName>
        <fullName evidence="2">JmjC domain-containing protein</fullName>
    </recommendedName>
</protein>
<organism evidence="3 4">
    <name type="scientific">Prymnesium parvum</name>
    <name type="common">Toxic golden alga</name>
    <dbReference type="NCBI Taxonomy" id="97485"/>
    <lineage>
        <taxon>Eukaryota</taxon>
        <taxon>Haptista</taxon>
        <taxon>Haptophyta</taxon>
        <taxon>Prymnesiophyceae</taxon>
        <taxon>Prymnesiales</taxon>
        <taxon>Prymnesiaceae</taxon>
        <taxon>Prymnesium</taxon>
    </lineage>
</organism>
<dbReference type="GO" id="GO:0005737">
    <property type="term" value="C:cytoplasm"/>
    <property type="evidence" value="ECO:0007669"/>
    <property type="project" value="TreeGrafter"/>
</dbReference>
<gene>
    <name evidence="3" type="ORF">AB1Y20_002577</name>
</gene>
<dbReference type="InterPro" id="IPR003347">
    <property type="entry name" value="JmjC_dom"/>
</dbReference>
<dbReference type="PANTHER" id="PTHR12480">
    <property type="entry name" value="ARGININE DEMETHYLASE AND LYSYL-HYDROXYLASE JMJD"/>
    <property type="match status" value="1"/>
</dbReference>
<dbReference type="PROSITE" id="PS51184">
    <property type="entry name" value="JMJC"/>
    <property type="match status" value="1"/>
</dbReference>
<accession>A0AB34JBT1</accession>
<evidence type="ECO:0000259" key="2">
    <source>
        <dbReference type="PROSITE" id="PS51184"/>
    </source>
</evidence>
<name>A0AB34JBT1_PRYPA</name>
<sequence length="382" mass="39883">MWLALAALALCEPWCVHPCDELNGDVSHECADCGASAATRAFGCQPAALTRVPVTPAGAAPLPPPPSPPCARFEAAELAALPPARLAAALSRPALIAGLIASWPALAKWNSSAAFAARFGAHGVLAKRVMRSDAFLAAAAGVARLEATLLPLSALLAAGGSDLHSVLYNGEQGNAVAEERLLDDIGASGDVSCPEEVLGRACGTIVLSLGGGLKGVEMANHGFAWIGLIAGEKLWYASPPEVPRPAGPSCSRRDQIEPLEGATICLQRPGEVMVVPTAWWHATCNLGEFTLGVGGQDACDLVDCTPPGPPGESARERHMRMVFCAQGLARSEQCFGPDGRRFSRAASETGGLRGADGYHGGERPPVETRRWVLAHEEWVSRR</sequence>
<keyword evidence="1" id="KW-0732">Signal</keyword>
<feature type="chain" id="PRO_5044248294" description="JmjC domain-containing protein" evidence="1">
    <location>
        <begin position="19"/>
        <end position="382"/>
    </location>
</feature>
<reference evidence="3 4" key="1">
    <citation type="journal article" date="2024" name="Science">
        <title>Giant polyketide synthase enzymes in the biosynthesis of giant marine polyether toxins.</title>
        <authorList>
            <person name="Fallon T.R."/>
            <person name="Shende V.V."/>
            <person name="Wierzbicki I.H."/>
            <person name="Pendleton A.L."/>
            <person name="Watervoot N.F."/>
            <person name="Auber R.P."/>
            <person name="Gonzalez D.J."/>
            <person name="Wisecaver J.H."/>
            <person name="Moore B.S."/>
        </authorList>
    </citation>
    <scope>NUCLEOTIDE SEQUENCE [LARGE SCALE GENOMIC DNA]</scope>
    <source>
        <strain evidence="3 4">12B1</strain>
    </source>
</reference>